<dbReference type="SMART" id="SM00562">
    <property type="entry name" value="NDK"/>
    <property type="match status" value="1"/>
</dbReference>
<dbReference type="GO" id="GO:0006183">
    <property type="term" value="P:GTP biosynthetic process"/>
    <property type="evidence" value="ECO:0007669"/>
    <property type="project" value="InterPro"/>
</dbReference>
<dbReference type="PRINTS" id="PR01243">
    <property type="entry name" value="NUCDPKINASE"/>
</dbReference>
<dbReference type="SUPFAM" id="SSF54919">
    <property type="entry name" value="Nucleoside diphosphate kinase, NDK"/>
    <property type="match status" value="1"/>
</dbReference>
<dbReference type="FunFam" id="3.30.70.141:FF:000039">
    <property type="entry name" value="Nucleoside diphosphate kinase B"/>
    <property type="match status" value="1"/>
</dbReference>
<reference evidence="9" key="1">
    <citation type="journal article" date="2008" name="Nat. Genet.">
        <title>The Pristionchus pacificus genome provides a unique perspective on nematode lifestyle and parasitism.</title>
        <authorList>
            <person name="Dieterich C."/>
            <person name="Clifton S.W."/>
            <person name="Schuster L.N."/>
            <person name="Chinwalla A."/>
            <person name="Delehaunty K."/>
            <person name="Dinkelacker I."/>
            <person name="Fulton L."/>
            <person name="Fulton R."/>
            <person name="Godfrey J."/>
            <person name="Minx P."/>
            <person name="Mitreva M."/>
            <person name="Roeseler W."/>
            <person name="Tian H."/>
            <person name="Witte H."/>
            <person name="Yang S.P."/>
            <person name="Wilson R.K."/>
            <person name="Sommer R.J."/>
        </authorList>
    </citation>
    <scope>NUCLEOTIDE SEQUENCE [LARGE SCALE GENOMIC DNA]</scope>
    <source>
        <strain evidence="9">PS312</strain>
    </source>
</reference>
<dbReference type="GO" id="GO:0004550">
    <property type="term" value="F:nucleoside diphosphate kinase activity"/>
    <property type="evidence" value="ECO:0000318"/>
    <property type="project" value="GO_Central"/>
</dbReference>
<accession>A0A454XLK6</accession>
<evidence type="ECO:0000256" key="4">
    <source>
        <dbReference type="ARBA" id="ARBA00022679"/>
    </source>
</evidence>
<keyword evidence="5" id="KW-0418">Kinase</keyword>
<organism evidence="8 9">
    <name type="scientific">Pristionchus pacificus</name>
    <name type="common">Parasitic nematode worm</name>
    <dbReference type="NCBI Taxonomy" id="54126"/>
    <lineage>
        <taxon>Eukaryota</taxon>
        <taxon>Metazoa</taxon>
        <taxon>Ecdysozoa</taxon>
        <taxon>Nematoda</taxon>
        <taxon>Chromadorea</taxon>
        <taxon>Rhabditida</taxon>
        <taxon>Rhabditina</taxon>
        <taxon>Diplogasteromorpha</taxon>
        <taxon>Diplogasteroidea</taxon>
        <taxon>Neodiplogasteridae</taxon>
        <taxon>Pristionchus</taxon>
    </lineage>
</organism>
<evidence type="ECO:0000256" key="3">
    <source>
        <dbReference type="ARBA" id="ARBA00012966"/>
    </source>
</evidence>
<sequence>MYLVSKAKEDRGYKLVALKQMTATKEHLEEHYGDLKDKPLFPALISYMVSSAVVAMGLDVVKQGRIMLGASNPLASAPGCIRGDFSIQTGRNICHGSDSFD</sequence>
<keyword evidence="4" id="KW-0808">Transferase</keyword>
<dbReference type="OrthoDB" id="2162449at2759"/>
<protein>
    <recommendedName>
        <fullName evidence="3">nucleoside-diphosphate kinase</fullName>
        <ecNumber evidence="3">2.7.4.6</ecNumber>
    </recommendedName>
</protein>
<evidence type="ECO:0000313" key="8">
    <source>
        <dbReference type="EnsemblMetazoa" id="PPA11196.1"/>
    </source>
</evidence>
<evidence type="ECO:0000256" key="5">
    <source>
        <dbReference type="ARBA" id="ARBA00022777"/>
    </source>
</evidence>
<dbReference type="PANTHER" id="PTHR11349">
    <property type="entry name" value="NUCLEOSIDE DIPHOSPHATE KINASE"/>
    <property type="match status" value="1"/>
</dbReference>
<dbReference type="Gene3D" id="3.30.70.141">
    <property type="entry name" value="Nucleoside diphosphate kinase-like domain"/>
    <property type="match status" value="1"/>
</dbReference>
<name>A0A454XLK6_PRIPA</name>
<dbReference type="EnsemblMetazoa" id="PPA11196.1">
    <property type="protein sequence ID" value="PPA11196.1"/>
    <property type="gene ID" value="WBGene00100750"/>
</dbReference>
<accession>A0A8R1UA03</accession>
<keyword evidence="9" id="KW-1185">Reference proteome</keyword>
<comment type="cofactor">
    <cofactor evidence="1">
        <name>Mg(2+)</name>
        <dbReference type="ChEBI" id="CHEBI:18420"/>
    </cofactor>
</comment>
<dbReference type="Proteomes" id="UP000005239">
    <property type="component" value="Unassembled WGS sequence"/>
</dbReference>
<comment type="similarity">
    <text evidence="2 6 7">Belongs to the NDK family.</text>
</comment>
<dbReference type="PROSITE" id="PS51374">
    <property type="entry name" value="NDPK_LIKE"/>
    <property type="match status" value="1"/>
</dbReference>
<evidence type="ECO:0000256" key="7">
    <source>
        <dbReference type="RuleBase" id="RU004011"/>
    </source>
</evidence>
<evidence type="ECO:0000256" key="2">
    <source>
        <dbReference type="ARBA" id="ARBA00008142"/>
    </source>
</evidence>
<evidence type="ECO:0000256" key="6">
    <source>
        <dbReference type="PROSITE-ProRule" id="PRU00706"/>
    </source>
</evidence>
<reference evidence="8" key="2">
    <citation type="submission" date="2022-06" db="UniProtKB">
        <authorList>
            <consortium name="EnsemblMetazoa"/>
        </authorList>
    </citation>
    <scope>IDENTIFICATION</scope>
    <source>
        <strain evidence="8">PS312</strain>
    </source>
</reference>
<dbReference type="InterPro" id="IPR036850">
    <property type="entry name" value="NDK-like_dom_sf"/>
</dbReference>
<dbReference type="EC" id="2.7.4.6" evidence="3"/>
<dbReference type="InterPro" id="IPR001564">
    <property type="entry name" value="Nucleoside_diP_kinase"/>
</dbReference>
<dbReference type="GO" id="GO:0006241">
    <property type="term" value="P:CTP biosynthetic process"/>
    <property type="evidence" value="ECO:0007669"/>
    <property type="project" value="InterPro"/>
</dbReference>
<dbReference type="InterPro" id="IPR034907">
    <property type="entry name" value="NDK-like_dom"/>
</dbReference>
<evidence type="ECO:0000256" key="1">
    <source>
        <dbReference type="ARBA" id="ARBA00001946"/>
    </source>
</evidence>
<gene>
    <name evidence="8" type="primary">WBGene00100750</name>
</gene>
<dbReference type="Pfam" id="PF00334">
    <property type="entry name" value="NDK"/>
    <property type="match status" value="1"/>
</dbReference>
<comment type="caution">
    <text evidence="6">Lacks conserved residue(s) required for the propagation of feature annotation.</text>
</comment>
<evidence type="ECO:0000313" key="9">
    <source>
        <dbReference type="Proteomes" id="UP000005239"/>
    </source>
</evidence>
<dbReference type="AlphaFoldDB" id="A0A454XLK6"/>
<dbReference type="GO" id="GO:0006228">
    <property type="term" value="P:UTP biosynthetic process"/>
    <property type="evidence" value="ECO:0007669"/>
    <property type="project" value="InterPro"/>
</dbReference>
<proteinExistence type="inferred from homology"/>